<dbReference type="Pfam" id="PF10502">
    <property type="entry name" value="Peptidase_S26"/>
    <property type="match status" value="1"/>
</dbReference>
<dbReference type="GO" id="GO:0004252">
    <property type="term" value="F:serine-type endopeptidase activity"/>
    <property type="evidence" value="ECO:0007669"/>
    <property type="project" value="InterPro"/>
</dbReference>
<dbReference type="PROSITE" id="PS00760">
    <property type="entry name" value="SPASE_I_2"/>
    <property type="match status" value="1"/>
</dbReference>
<comment type="catalytic activity">
    <reaction evidence="1 8">
        <text>Cleavage of hydrophobic, N-terminal signal or leader sequences from secreted and periplasmic proteins.</text>
        <dbReference type="EC" id="3.4.21.89"/>
    </reaction>
</comment>
<evidence type="ECO:0000256" key="4">
    <source>
        <dbReference type="ARBA" id="ARBA00013208"/>
    </source>
</evidence>
<keyword evidence="6 8" id="KW-0378">Hydrolase</keyword>
<dbReference type="Proteomes" id="UP000243819">
    <property type="component" value="Unassembled WGS sequence"/>
</dbReference>
<dbReference type="PROSITE" id="PS00761">
    <property type="entry name" value="SPASE_I_3"/>
    <property type="match status" value="1"/>
</dbReference>
<dbReference type="AlphaFoldDB" id="A0A1I0BFP0"/>
<dbReference type="NCBIfam" id="TIGR02227">
    <property type="entry name" value="sigpep_I_bact"/>
    <property type="match status" value="1"/>
</dbReference>
<dbReference type="GO" id="GO:0005886">
    <property type="term" value="C:plasma membrane"/>
    <property type="evidence" value="ECO:0007669"/>
    <property type="project" value="UniProtKB-SubCell"/>
</dbReference>
<evidence type="ECO:0000313" key="11">
    <source>
        <dbReference type="EMBL" id="SET05704.1"/>
    </source>
</evidence>
<comment type="subcellular location">
    <subcellularLocation>
        <location evidence="2">Cell membrane</location>
        <topology evidence="2">Single-pass type II membrane protein</topology>
    </subcellularLocation>
    <subcellularLocation>
        <location evidence="9">Membrane</location>
        <topology evidence="9">Single-pass type II membrane protein</topology>
    </subcellularLocation>
</comment>
<sequence>MKELKEWIKSIIIAIILALIIRSFIMESFIVDGSSMQPTLANHQRVLVNKISYRFREPKRGEIIVFPLPNDENRILIKRVIGLPGDKVEIIDGRLFLNDEEVREDYILFKSDNGFGPVVVPEDKVFVLGDNRSKSIDSRNSQVGFIDIEKIRGKAFLRYWPLSKFTYFN</sequence>
<organism evidence="11 12">
    <name type="scientific">Anaerobranca gottschalkii DSM 13577</name>
    <dbReference type="NCBI Taxonomy" id="1120990"/>
    <lineage>
        <taxon>Bacteria</taxon>
        <taxon>Bacillati</taxon>
        <taxon>Bacillota</taxon>
        <taxon>Clostridia</taxon>
        <taxon>Eubacteriales</taxon>
        <taxon>Proteinivoracaceae</taxon>
        <taxon>Anaerobranca</taxon>
    </lineage>
</organism>
<evidence type="ECO:0000256" key="3">
    <source>
        <dbReference type="ARBA" id="ARBA00009370"/>
    </source>
</evidence>
<dbReference type="InterPro" id="IPR019757">
    <property type="entry name" value="Pept_S26A_signal_pept_1_Lys-AS"/>
</dbReference>
<dbReference type="PANTHER" id="PTHR43390">
    <property type="entry name" value="SIGNAL PEPTIDASE I"/>
    <property type="match status" value="1"/>
</dbReference>
<dbReference type="STRING" id="1120990.SAMN03080614_10399"/>
<dbReference type="SUPFAM" id="SSF51306">
    <property type="entry name" value="LexA/Signal peptidase"/>
    <property type="match status" value="1"/>
</dbReference>
<protein>
    <recommendedName>
        <fullName evidence="4 8">Signal peptidase I</fullName>
        <ecNumber evidence="4 8">3.4.21.89</ecNumber>
    </recommendedName>
</protein>
<dbReference type="PROSITE" id="PS00501">
    <property type="entry name" value="SPASE_I_1"/>
    <property type="match status" value="1"/>
</dbReference>
<feature type="active site" evidence="7">
    <location>
        <position position="35"/>
    </location>
</feature>
<dbReference type="InterPro" id="IPR036286">
    <property type="entry name" value="LexA/Signal_pep-like_sf"/>
</dbReference>
<dbReference type="InterPro" id="IPR019533">
    <property type="entry name" value="Peptidase_S26"/>
</dbReference>
<keyword evidence="5 8" id="KW-0645">Protease</keyword>
<dbReference type="InterPro" id="IPR000223">
    <property type="entry name" value="Pept_S26A_signal_pept_1"/>
</dbReference>
<feature type="domain" description="Peptidase S26" evidence="10">
    <location>
        <begin position="5"/>
        <end position="160"/>
    </location>
</feature>
<evidence type="ECO:0000256" key="6">
    <source>
        <dbReference type="ARBA" id="ARBA00022801"/>
    </source>
</evidence>
<comment type="similarity">
    <text evidence="3 9">Belongs to the peptidase S26 family.</text>
</comment>
<reference evidence="12" key="1">
    <citation type="submission" date="2016-10" db="EMBL/GenBank/DDBJ databases">
        <authorList>
            <person name="Varghese N."/>
            <person name="Submissions S."/>
        </authorList>
    </citation>
    <scope>NUCLEOTIDE SEQUENCE [LARGE SCALE GENOMIC DNA]</scope>
    <source>
        <strain evidence="12">DSM 13577</strain>
    </source>
</reference>
<dbReference type="EC" id="3.4.21.89" evidence="4 8"/>
<dbReference type="EMBL" id="FOIF01000039">
    <property type="protein sequence ID" value="SET05704.1"/>
    <property type="molecule type" value="Genomic_DNA"/>
</dbReference>
<gene>
    <name evidence="11" type="ORF">SAMN03080614_10399</name>
</gene>
<evidence type="ECO:0000256" key="1">
    <source>
        <dbReference type="ARBA" id="ARBA00000677"/>
    </source>
</evidence>
<dbReference type="OrthoDB" id="9802919at2"/>
<dbReference type="PANTHER" id="PTHR43390:SF1">
    <property type="entry name" value="CHLOROPLAST PROCESSING PEPTIDASE"/>
    <property type="match status" value="1"/>
</dbReference>
<feature type="transmembrane region" description="Helical" evidence="8">
    <location>
        <begin position="7"/>
        <end position="25"/>
    </location>
</feature>
<dbReference type="GO" id="GO:0009003">
    <property type="term" value="F:signal peptidase activity"/>
    <property type="evidence" value="ECO:0007669"/>
    <property type="project" value="UniProtKB-EC"/>
</dbReference>
<proteinExistence type="inferred from homology"/>
<evidence type="ECO:0000256" key="8">
    <source>
        <dbReference type="RuleBase" id="RU003993"/>
    </source>
</evidence>
<keyword evidence="8" id="KW-0812">Transmembrane</keyword>
<evidence type="ECO:0000256" key="2">
    <source>
        <dbReference type="ARBA" id="ARBA00004401"/>
    </source>
</evidence>
<dbReference type="PRINTS" id="PR00727">
    <property type="entry name" value="LEADERPTASE"/>
</dbReference>
<evidence type="ECO:0000256" key="5">
    <source>
        <dbReference type="ARBA" id="ARBA00022670"/>
    </source>
</evidence>
<dbReference type="Gene3D" id="2.10.109.10">
    <property type="entry name" value="Umud Fragment, subunit A"/>
    <property type="match status" value="1"/>
</dbReference>
<keyword evidence="12" id="KW-1185">Reference proteome</keyword>
<dbReference type="CDD" id="cd06530">
    <property type="entry name" value="S26_SPase_I"/>
    <property type="match status" value="1"/>
</dbReference>
<accession>A0A1I0BFP0</accession>
<name>A0A1I0BFP0_9FIRM</name>
<keyword evidence="8" id="KW-1133">Transmembrane helix</keyword>
<evidence type="ECO:0000259" key="10">
    <source>
        <dbReference type="Pfam" id="PF10502"/>
    </source>
</evidence>
<evidence type="ECO:0000256" key="7">
    <source>
        <dbReference type="PIRSR" id="PIRSR600223-1"/>
    </source>
</evidence>
<evidence type="ECO:0000256" key="9">
    <source>
        <dbReference type="RuleBase" id="RU362042"/>
    </source>
</evidence>
<dbReference type="InterPro" id="IPR019756">
    <property type="entry name" value="Pept_S26A_signal_pept_1_Ser-AS"/>
</dbReference>
<dbReference type="InterPro" id="IPR019758">
    <property type="entry name" value="Pept_S26A_signal_pept_1_CS"/>
</dbReference>
<dbReference type="RefSeq" id="WP_091351124.1">
    <property type="nucleotide sequence ID" value="NZ_FOIF01000039.1"/>
</dbReference>
<evidence type="ECO:0000313" key="12">
    <source>
        <dbReference type="Proteomes" id="UP000243819"/>
    </source>
</evidence>
<feature type="active site" evidence="7">
    <location>
        <position position="78"/>
    </location>
</feature>
<dbReference type="GO" id="GO:0006465">
    <property type="term" value="P:signal peptide processing"/>
    <property type="evidence" value="ECO:0007669"/>
    <property type="project" value="InterPro"/>
</dbReference>
<keyword evidence="8" id="KW-0472">Membrane</keyword>